<dbReference type="AlphaFoldDB" id="A0A662ZKB1"/>
<proteinExistence type="predicted"/>
<dbReference type="EMBL" id="FOXF01000049">
    <property type="protein sequence ID" value="SFP65347.1"/>
    <property type="molecule type" value="Genomic_DNA"/>
</dbReference>
<accession>A0A662ZKB1</accession>
<keyword evidence="1" id="KW-1133">Transmembrane helix</keyword>
<feature type="transmembrane region" description="Helical" evidence="1">
    <location>
        <begin position="20"/>
        <end position="40"/>
    </location>
</feature>
<sequence length="206" mass="23398">MRKIRINLYSKEFQPKLVILSLKHMIIIWLITAVVMGLWANVSNDKKKKLVRQQQTMNDEYESVSDELMQTQVIVSSLKLDTELQSQVETARKIAQGKRELGAYLLRDSNKSGHGFAGFMKALATVRNDGIAITSFSIVDGQADIEGVARTAEDVPKWIGQFREYSDLSNLTFGSVKLNYNRDDNYLGFSLESKIKDDKDDKGERK</sequence>
<evidence type="ECO:0000313" key="2">
    <source>
        <dbReference type="EMBL" id="SFP65347.1"/>
    </source>
</evidence>
<keyword evidence="3" id="KW-1185">Reference proteome</keyword>
<name>A0A662ZKB1_9GAMM</name>
<dbReference type="RefSeq" id="WP_031578186.1">
    <property type="nucleotide sequence ID" value="NZ_FOXF01000049.1"/>
</dbReference>
<dbReference type="OrthoDB" id="5296002at2"/>
<gene>
    <name evidence="2" type="ORF">SAMN02910344_01976</name>
</gene>
<keyword evidence="1" id="KW-0812">Transmembrane</keyword>
<evidence type="ECO:0000313" key="3">
    <source>
        <dbReference type="Proteomes" id="UP000243745"/>
    </source>
</evidence>
<organism evidence="2 3">
    <name type="scientific">Ruminobacter amylophilus</name>
    <dbReference type="NCBI Taxonomy" id="867"/>
    <lineage>
        <taxon>Bacteria</taxon>
        <taxon>Pseudomonadati</taxon>
        <taxon>Pseudomonadota</taxon>
        <taxon>Gammaproteobacteria</taxon>
        <taxon>Aeromonadales</taxon>
        <taxon>Succinivibrionaceae</taxon>
        <taxon>Ruminobacter</taxon>
    </lineage>
</organism>
<dbReference type="Proteomes" id="UP000243745">
    <property type="component" value="Unassembled WGS sequence"/>
</dbReference>
<protein>
    <submittedName>
        <fullName evidence="2">Fimbrial assembly protein (PilN)</fullName>
    </submittedName>
</protein>
<dbReference type="Pfam" id="PF05137">
    <property type="entry name" value="PilN"/>
    <property type="match status" value="1"/>
</dbReference>
<evidence type="ECO:0000256" key="1">
    <source>
        <dbReference type="SAM" id="Phobius"/>
    </source>
</evidence>
<dbReference type="InterPro" id="IPR007813">
    <property type="entry name" value="PilN"/>
</dbReference>
<keyword evidence="1" id="KW-0472">Membrane</keyword>
<reference evidence="2 3" key="1">
    <citation type="submission" date="2016-10" db="EMBL/GenBank/DDBJ databases">
        <authorList>
            <person name="Varghese N."/>
            <person name="Submissions S."/>
        </authorList>
    </citation>
    <scope>NUCLEOTIDE SEQUENCE [LARGE SCALE GENOMIC DNA]</scope>
    <source>
        <strain evidence="2 3">DSM 1361</strain>
    </source>
</reference>